<accession>A0ABQ5RUP0</accession>
<evidence type="ECO:0000313" key="3">
    <source>
        <dbReference type="Proteomes" id="UP001165090"/>
    </source>
</evidence>
<proteinExistence type="predicted"/>
<reference evidence="2 3" key="1">
    <citation type="journal article" date="2023" name="IScience">
        <title>Expanded male sex-determining region conserved during the evolution of homothallism in the green alga Volvox.</title>
        <authorList>
            <person name="Yamamoto K."/>
            <person name="Matsuzaki R."/>
            <person name="Mahakham W."/>
            <person name="Heman W."/>
            <person name="Sekimoto H."/>
            <person name="Kawachi M."/>
            <person name="Minakuchi Y."/>
            <person name="Toyoda A."/>
            <person name="Nozaki H."/>
        </authorList>
    </citation>
    <scope>NUCLEOTIDE SEQUENCE [LARGE SCALE GENOMIC DNA]</scope>
    <source>
        <strain evidence="2 3">NIES-4468</strain>
    </source>
</reference>
<protein>
    <recommendedName>
        <fullName evidence="1">Fumarate lyase N-terminal domain-containing protein</fullName>
    </recommendedName>
</protein>
<keyword evidence="3" id="KW-1185">Reference proteome</keyword>
<dbReference type="InterPro" id="IPR005677">
    <property type="entry name" value="Fum_hydII"/>
</dbReference>
<dbReference type="EMBL" id="BSDZ01000010">
    <property type="protein sequence ID" value="GLI61250.1"/>
    <property type="molecule type" value="Genomic_DNA"/>
</dbReference>
<dbReference type="Gene3D" id="1.10.275.10">
    <property type="entry name" value="Fumarase/aspartase (N-terminal domain)"/>
    <property type="match status" value="1"/>
</dbReference>
<feature type="domain" description="Fumarate lyase N-terminal" evidence="1">
    <location>
        <begin position="3"/>
        <end position="116"/>
    </location>
</feature>
<feature type="non-terminal residue" evidence="2">
    <location>
        <position position="117"/>
    </location>
</feature>
<gene>
    <name evidence="2" type="ORF">VaNZ11_003552</name>
</gene>
<organism evidence="2 3">
    <name type="scientific">Volvox africanus</name>
    <dbReference type="NCBI Taxonomy" id="51714"/>
    <lineage>
        <taxon>Eukaryota</taxon>
        <taxon>Viridiplantae</taxon>
        <taxon>Chlorophyta</taxon>
        <taxon>core chlorophytes</taxon>
        <taxon>Chlorophyceae</taxon>
        <taxon>CS clade</taxon>
        <taxon>Chlamydomonadales</taxon>
        <taxon>Volvocaceae</taxon>
        <taxon>Volvox</taxon>
    </lineage>
</organism>
<dbReference type="InterPro" id="IPR022761">
    <property type="entry name" value="Fumarate_lyase_N"/>
</dbReference>
<dbReference type="SUPFAM" id="SSF48557">
    <property type="entry name" value="L-aspartase-like"/>
    <property type="match status" value="1"/>
</dbReference>
<dbReference type="Pfam" id="PF00206">
    <property type="entry name" value="Lyase_1"/>
    <property type="match status" value="1"/>
</dbReference>
<dbReference type="PANTHER" id="PTHR11444">
    <property type="entry name" value="ASPARTATEAMMONIA/ARGININOSUCCINATE/ADENYLOSUCCINATE LYASE"/>
    <property type="match status" value="1"/>
</dbReference>
<evidence type="ECO:0000259" key="1">
    <source>
        <dbReference type="Pfam" id="PF00206"/>
    </source>
</evidence>
<dbReference type="Gene3D" id="1.20.200.10">
    <property type="entry name" value="Fumarase/aspartase (Central domain)"/>
    <property type="match status" value="1"/>
</dbReference>
<dbReference type="InterPro" id="IPR024083">
    <property type="entry name" value="Fumarase/histidase_N"/>
</dbReference>
<sequence>MGRAIMAAAAEVAEGRLMEHFPLLIWQAGSGTQTNMNANEVIARRATDILLAASTSAHQPPTSTSAPTASLNGAMSVHPNDHVNLGQSSNDTFPSAMHVAVALQVHHRLVPALHGLQ</sequence>
<dbReference type="InterPro" id="IPR008948">
    <property type="entry name" value="L-Aspartase-like"/>
</dbReference>
<evidence type="ECO:0000313" key="2">
    <source>
        <dbReference type="EMBL" id="GLI61250.1"/>
    </source>
</evidence>
<comment type="caution">
    <text evidence="2">The sequence shown here is derived from an EMBL/GenBank/DDBJ whole genome shotgun (WGS) entry which is preliminary data.</text>
</comment>
<dbReference type="Proteomes" id="UP001165090">
    <property type="component" value="Unassembled WGS sequence"/>
</dbReference>
<name>A0ABQ5RUP0_9CHLO</name>
<dbReference type="PANTHER" id="PTHR11444:SF1">
    <property type="entry name" value="FUMARATE HYDRATASE, MITOCHONDRIAL"/>
    <property type="match status" value="1"/>
</dbReference>